<dbReference type="EMBL" id="JQIF01000016">
    <property type="protein sequence ID" value="KGJ54404.1"/>
    <property type="molecule type" value="Genomic_DNA"/>
</dbReference>
<dbReference type="Pfam" id="PF01208">
    <property type="entry name" value="URO-D"/>
    <property type="match status" value="1"/>
</dbReference>
<sequence>MNYSYTQWKKHLMDEDVHAMAILSFPAVTQCATTVQELVQNAEMQCAVMRRIKEEFPLQEALVSMMDLSVEAQAFGCPVSFHEGEIPAVTSGIIKNREDGEALRIPKMEEGRMSVYLAGVENITKESDRPVFGGVCGPYSLAGRLMDVSEIMMQCIMDPKLVHLVLQKVTTFLKQYIQAYKDVGASGVILAEPLAGLLSPAMVQEFSSSYIKEITEELQDDTFTVIYHNCGPNTVQSLPEILSSDCGAWHFGNAVSLEKILEQVPADCLIMGNLDPVDCFCGCSADELEQKERALLKECGAYSNFVLSTGCDLPPKAKWENIQRFFKTLEQVNSERRLPYGM</sequence>
<dbReference type="CDD" id="cd03465">
    <property type="entry name" value="URO-D_like"/>
    <property type="match status" value="1"/>
</dbReference>
<evidence type="ECO:0000259" key="1">
    <source>
        <dbReference type="Pfam" id="PF01208"/>
    </source>
</evidence>
<dbReference type="InterPro" id="IPR052024">
    <property type="entry name" value="Methanogen_methyltrans"/>
</dbReference>
<protein>
    <submittedName>
        <fullName evidence="2">Uroporphyrinogen decarboxylase</fullName>
    </submittedName>
</protein>
<dbReference type="Proteomes" id="UP000030008">
    <property type="component" value="Unassembled WGS sequence"/>
</dbReference>
<proteinExistence type="predicted"/>
<organism evidence="2 3">
    <name type="scientific">Clostridium innocuum</name>
    <dbReference type="NCBI Taxonomy" id="1522"/>
    <lineage>
        <taxon>Bacteria</taxon>
        <taxon>Bacillati</taxon>
        <taxon>Bacillota</taxon>
        <taxon>Clostridia</taxon>
        <taxon>Eubacteriales</taxon>
        <taxon>Clostridiaceae</taxon>
        <taxon>Clostridium</taxon>
    </lineage>
</organism>
<dbReference type="GO" id="GO:0004853">
    <property type="term" value="F:uroporphyrinogen decarboxylase activity"/>
    <property type="evidence" value="ECO:0007669"/>
    <property type="project" value="InterPro"/>
</dbReference>
<reference evidence="2 3" key="1">
    <citation type="submission" date="2014-08" db="EMBL/GenBank/DDBJ databases">
        <title>Clostridium innocuum, an unnegligible vancomycin-resistant pathogen causing extra-intestinal infections.</title>
        <authorList>
            <person name="Feng Y."/>
            <person name="Chiu C.-H."/>
        </authorList>
    </citation>
    <scope>NUCLEOTIDE SEQUENCE [LARGE SCALE GENOMIC DNA]</scope>
    <source>
        <strain evidence="2 3">AN88</strain>
    </source>
</reference>
<evidence type="ECO:0000313" key="2">
    <source>
        <dbReference type="EMBL" id="KGJ54404.1"/>
    </source>
</evidence>
<accession>A0A099I8X3</accession>
<dbReference type="SUPFAM" id="SSF51726">
    <property type="entry name" value="UROD/MetE-like"/>
    <property type="match status" value="1"/>
</dbReference>
<dbReference type="PANTHER" id="PTHR47099">
    <property type="entry name" value="METHYLCOBAMIDE:COM METHYLTRANSFERASE MTBA"/>
    <property type="match status" value="1"/>
</dbReference>
<dbReference type="InterPro" id="IPR000257">
    <property type="entry name" value="Uroporphyrinogen_deCOase"/>
</dbReference>
<dbReference type="PANTHER" id="PTHR47099:SF1">
    <property type="entry name" value="METHYLCOBAMIDE:COM METHYLTRANSFERASE MTBA"/>
    <property type="match status" value="1"/>
</dbReference>
<gene>
    <name evidence="2" type="ORF">CIAN88_03450</name>
</gene>
<comment type="caution">
    <text evidence="2">The sequence shown here is derived from an EMBL/GenBank/DDBJ whole genome shotgun (WGS) entry which is preliminary data.</text>
</comment>
<dbReference type="AlphaFoldDB" id="A0A099I8X3"/>
<feature type="domain" description="Uroporphyrinogen decarboxylase (URO-D)" evidence="1">
    <location>
        <begin position="31"/>
        <end position="330"/>
    </location>
</feature>
<name>A0A099I8X3_CLOIN</name>
<dbReference type="InterPro" id="IPR038071">
    <property type="entry name" value="UROD/MetE-like_sf"/>
</dbReference>
<dbReference type="GO" id="GO:0006779">
    <property type="term" value="P:porphyrin-containing compound biosynthetic process"/>
    <property type="evidence" value="ECO:0007669"/>
    <property type="project" value="InterPro"/>
</dbReference>
<evidence type="ECO:0000313" key="3">
    <source>
        <dbReference type="Proteomes" id="UP000030008"/>
    </source>
</evidence>
<dbReference type="RefSeq" id="WP_044904070.1">
    <property type="nucleotide sequence ID" value="NZ_JAQCQO010000006.1"/>
</dbReference>
<dbReference type="Gene3D" id="3.20.20.210">
    <property type="match status" value="1"/>
</dbReference>